<dbReference type="InterPro" id="IPR004843">
    <property type="entry name" value="Calcineurin-like_PHP"/>
</dbReference>
<comment type="caution">
    <text evidence="7">The sequence shown here is derived from an EMBL/GenBank/DDBJ whole genome shotgun (WGS) entry which is preliminary data.</text>
</comment>
<dbReference type="Gene3D" id="3.90.780.10">
    <property type="entry name" value="5'-Nucleotidase, C-terminal domain"/>
    <property type="match status" value="1"/>
</dbReference>
<dbReference type="InterPro" id="IPR006179">
    <property type="entry name" value="5_nucleotidase/apyrase"/>
</dbReference>
<evidence type="ECO:0000256" key="3">
    <source>
        <dbReference type="RuleBase" id="RU362119"/>
    </source>
</evidence>
<organism evidence="7 8">
    <name type="scientific">Chaetoceros tenuissimus</name>
    <dbReference type="NCBI Taxonomy" id="426638"/>
    <lineage>
        <taxon>Eukaryota</taxon>
        <taxon>Sar</taxon>
        <taxon>Stramenopiles</taxon>
        <taxon>Ochrophyta</taxon>
        <taxon>Bacillariophyta</taxon>
        <taxon>Coscinodiscophyceae</taxon>
        <taxon>Chaetocerotophycidae</taxon>
        <taxon>Chaetocerotales</taxon>
        <taxon>Chaetocerotaceae</taxon>
        <taxon>Chaetoceros</taxon>
    </lineage>
</organism>
<reference evidence="7 8" key="1">
    <citation type="journal article" date="2021" name="Sci. Rep.">
        <title>The genome of the diatom Chaetoceros tenuissimus carries an ancient integrated fragment of an extant virus.</title>
        <authorList>
            <person name="Hongo Y."/>
            <person name="Kimura K."/>
            <person name="Takaki Y."/>
            <person name="Yoshida Y."/>
            <person name="Baba S."/>
            <person name="Kobayashi G."/>
            <person name="Nagasaki K."/>
            <person name="Hano T."/>
            <person name="Tomaru Y."/>
        </authorList>
    </citation>
    <scope>NUCLEOTIDE SEQUENCE [LARGE SCALE GENOMIC DNA]</scope>
    <source>
        <strain evidence="7 8">NIES-3715</strain>
    </source>
</reference>
<dbReference type="SUPFAM" id="SSF55816">
    <property type="entry name" value="5'-nucleotidase (syn. UDP-sugar hydrolase), C-terminal domain"/>
    <property type="match status" value="1"/>
</dbReference>
<dbReference type="PANTHER" id="PTHR11575">
    <property type="entry name" value="5'-NUCLEOTIDASE-RELATED"/>
    <property type="match status" value="1"/>
</dbReference>
<dbReference type="InterPro" id="IPR008334">
    <property type="entry name" value="5'-Nucleotdase_C"/>
</dbReference>
<dbReference type="SUPFAM" id="SSF56300">
    <property type="entry name" value="Metallo-dependent phosphatases"/>
    <property type="match status" value="1"/>
</dbReference>
<keyword evidence="3" id="KW-0378">Hydrolase</keyword>
<dbReference type="GO" id="GO:0008253">
    <property type="term" value="F:5'-nucleotidase activity"/>
    <property type="evidence" value="ECO:0007669"/>
    <property type="project" value="TreeGrafter"/>
</dbReference>
<dbReference type="PROSITE" id="PS00785">
    <property type="entry name" value="5_NUCLEOTIDASE_1"/>
    <property type="match status" value="1"/>
</dbReference>
<proteinExistence type="inferred from homology"/>
<evidence type="ECO:0008006" key="9">
    <source>
        <dbReference type="Google" id="ProtNLM"/>
    </source>
</evidence>
<evidence type="ECO:0000313" key="7">
    <source>
        <dbReference type="EMBL" id="GFH47259.1"/>
    </source>
</evidence>
<keyword evidence="3" id="KW-0547">Nucleotide-binding</keyword>
<dbReference type="Gene3D" id="3.60.21.10">
    <property type="match status" value="1"/>
</dbReference>
<feature type="signal peptide" evidence="3">
    <location>
        <begin position="1"/>
        <end position="17"/>
    </location>
</feature>
<dbReference type="PANTHER" id="PTHR11575:SF24">
    <property type="entry name" value="5'-NUCLEOTIDASE"/>
    <property type="match status" value="1"/>
</dbReference>
<protein>
    <recommendedName>
        <fullName evidence="9">5'-nucleotidase</fullName>
    </recommendedName>
</protein>
<comment type="similarity">
    <text evidence="1 3">Belongs to the 5'-nucleotidase family.</text>
</comment>
<dbReference type="PRINTS" id="PR01607">
    <property type="entry name" value="APYRASEFAMLY"/>
</dbReference>
<dbReference type="InterPro" id="IPR036907">
    <property type="entry name" value="5'-Nucleotdase_C_sf"/>
</dbReference>
<feature type="domain" description="5'-Nucleotidase C-terminal" evidence="6">
    <location>
        <begin position="415"/>
        <end position="558"/>
    </location>
</feature>
<evidence type="ECO:0000256" key="2">
    <source>
        <dbReference type="ARBA" id="ARBA00022729"/>
    </source>
</evidence>
<evidence type="ECO:0000259" key="6">
    <source>
        <dbReference type="Pfam" id="PF02872"/>
    </source>
</evidence>
<feature type="domain" description="Calcineurin-like phosphoesterase" evidence="5">
    <location>
        <begin position="22"/>
        <end position="273"/>
    </location>
</feature>
<evidence type="ECO:0000256" key="1">
    <source>
        <dbReference type="ARBA" id="ARBA00006654"/>
    </source>
</evidence>
<dbReference type="InterPro" id="IPR029052">
    <property type="entry name" value="Metallo-depent_PP-like"/>
</dbReference>
<evidence type="ECO:0000313" key="8">
    <source>
        <dbReference type="Proteomes" id="UP001054902"/>
    </source>
</evidence>
<sequence length="643" mass="68660">MIFPLLALASVVGFTQADTHLTLLHINDHHSHLTESSAGYLNIYASDIPSDVTDMHGGTTYLRAYYGGFPRVITAMNELKASAEANGRDVLKLHAGDAITGTTYFTLFEGDADAKLMNHACFDVFTPGNHEFDKGDAGLAKFLKAMKAAGEVSSTCPTMPAVLNANVVPHPASALLASDVPVIESSKVFTMTNNEKVAVIGINIAQKTMQSSQPDAGTILRDEKEAAQEEIDTLKAQGVNMIILVTHIGYDNDQNWMATLDGVDVVVGGDSHSLLGDENAGIFGSTRGPYATVIERDDGSKVCVVQAWDYSKVVGNLHVDFDGNGNVISCEGNPVFPLNPDKVTVRDANPRYDLPAEDATKVIDSLIARSNGQAVPYPEDNAAVADLAVFSAEVDVLSKTVVATSSANIGLEAGGYESGACDLVAQGFLLNPLSTADVAIQNRGGCRSSIEEGDFTVNDAYTLLPFSNTMVYLEMTGQQIHNVLEDAVDFYLDPAGSWGAYPRASGLRFDVNEAATKGRRITNLEVNARLAGSFQPIDMTKTYSVVTNNFIATPRDGYYEFGNIADELKVDSYVEYAQSFIEYAQDVGTLEKVSDENASTQVWADTTESPTASPTTSAASGMTSTIKPLTVVAAIGMLSFFAM</sequence>
<accession>A0AAD3CKC4</accession>
<dbReference type="GO" id="GO:0046872">
    <property type="term" value="F:metal ion binding"/>
    <property type="evidence" value="ECO:0007669"/>
    <property type="project" value="InterPro"/>
</dbReference>
<dbReference type="Pfam" id="PF02872">
    <property type="entry name" value="5_nucleotid_C"/>
    <property type="match status" value="1"/>
</dbReference>
<keyword evidence="8" id="KW-1185">Reference proteome</keyword>
<dbReference type="InterPro" id="IPR006146">
    <property type="entry name" value="5'-Nucleotdase_CS"/>
</dbReference>
<gene>
    <name evidence="7" type="ORF">CTEN210_03733</name>
</gene>
<dbReference type="Pfam" id="PF00149">
    <property type="entry name" value="Metallophos"/>
    <property type="match status" value="1"/>
</dbReference>
<dbReference type="AlphaFoldDB" id="A0AAD3CKC4"/>
<keyword evidence="2 3" id="KW-0732">Signal</keyword>
<feature type="chain" id="PRO_5041774339" description="5'-nucleotidase" evidence="3">
    <location>
        <begin position="18"/>
        <end position="643"/>
    </location>
</feature>
<feature type="region of interest" description="Disordered" evidence="4">
    <location>
        <begin position="599"/>
        <end position="621"/>
    </location>
</feature>
<dbReference type="GO" id="GO:0008768">
    <property type="term" value="F:UDP-sugar diphosphatase activity"/>
    <property type="evidence" value="ECO:0007669"/>
    <property type="project" value="TreeGrafter"/>
</dbReference>
<dbReference type="GO" id="GO:0009166">
    <property type="term" value="P:nucleotide catabolic process"/>
    <property type="evidence" value="ECO:0007669"/>
    <property type="project" value="InterPro"/>
</dbReference>
<evidence type="ECO:0000256" key="4">
    <source>
        <dbReference type="SAM" id="MobiDB-lite"/>
    </source>
</evidence>
<dbReference type="Proteomes" id="UP001054902">
    <property type="component" value="Unassembled WGS sequence"/>
</dbReference>
<dbReference type="EMBL" id="BLLK01000022">
    <property type="protein sequence ID" value="GFH47259.1"/>
    <property type="molecule type" value="Genomic_DNA"/>
</dbReference>
<dbReference type="GO" id="GO:0000166">
    <property type="term" value="F:nucleotide binding"/>
    <property type="evidence" value="ECO:0007669"/>
    <property type="project" value="UniProtKB-KW"/>
</dbReference>
<evidence type="ECO:0000259" key="5">
    <source>
        <dbReference type="Pfam" id="PF00149"/>
    </source>
</evidence>
<name>A0AAD3CKC4_9STRA</name>
<feature type="compositionally biased region" description="Low complexity" evidence="4">
    <location>
        <begin position="604"/>
        <end position="621"/>
    </location>
</feature>